<dbReference type="PANTHER" id="PTHR43335:SF4">
    <property type="entry name" value="ABC TRANSPORTER, ATP-BINDING PROTEIN"/>
    <property type="match status" value="1"/>
</dbReference>
<dbReference type="PANTHER" id="PTHR43335">
    <property type="entry name" value="ABC TRANSPORTER, ATP-BINDING PROTEIN"/>
    <property type="match status" value="1"/>
</dbReference>
<dbReference type="GO" id="GO:0016887">
    <property type="term" value="F:ATP hydrolysis activity"/>
    <property type="evidence" value="ECO:0007669"/>
    <property type="project" value="InterPro"/>
</dbReference>
<dbReference type="Pfam" id="PF00005">
    <property type="entry name" value="ABC_tran"/>
    <property type="match status" value="1"/>
</dbReference>
<gene>
    <name evidence="7" type="ORF">GCM10010358_15990</name>
</gene>
<comment type="caution">
    <text evidence="7">The sequence shown here is derived from an EMBL/GenBank/DDBJ whole genome shotgun (WGS) entry which is preliminary data.</text>
</comment>
<accession>A0A918KG87</accession>
<feature type="compositionally biased region" description="Basic and acidic residues" evidence="5">
    <location>
        <begin position="82"/>
        <end position="96"/>
    </location>
</feature>
<name>A0A918KG87_9ACTN</name>
<evidence type="ECO:0000256" key="5">
    <source>
        <dbReference type="SAM" id="MobiDB-lite"/>
    </source>
</evidence>
<dbReference type="PROSITE" id="PS50893">
    <property type="entry name" value="ABC_TRANSPORTER_2"/>
    <property type="match status" value="1"/>
</dbReference>
<dbReference type="Proteomes" id="UP000619244">
    <property type="component" value="Unassembled WGS sequence"/>
</dbReference>
<evidence type="ECO:0000313" key="8">
    <source>
        <dbReference type="Proteomes" id="UP000619244"/>
    </source>
</evidence>
<dbReference type="SMART" id="SM00382">
    <property type="entry name" value="AAA"/>
    <property type="match status" value="1"/>
</dbReference>
<evidence type="ECO:0000256" key="1">
    <source>
        <dbReference type="ARBA" id="ARBA00005417"/>
    </source>
</evidence>
<dbReference type="GO" id="GO:0005524">
    <property type="term" value="F:ATP binding"/>
    <property type="evidence" value="ECO:0007669"/>
    <property type="project" value="UniProtKB-KW"/>
</dbReference>
<evidence type="ECO:0000256" key="4">
    <source>
        <dbReference type="ARBA" id="ARBA00022840"/>
    </source>
</evidence>
<evidence type="ECO:0000259" key="6">
    <source>
        <dbReference type="PROSITE" id="PS50893"/>
    </source>
</evidence>
<keyword evidence="8" id="KW-1185">Reference proteome</keyword>
<keyword evidence="4" id="KW-0067">ATP-binding</keyword>
<dbReference type="InterPro" id="IPR017871">
    <property type="entry name" value="ABC_transporter-like_CS"/>
</dbReference>
<feature type="compositionally biased region" description="Gly residues" evidence="5">
    <location>
        <begin position="48"/>
        <end position="59"/>
    </location>
</feature>
<comment type="similarity">
    <text evidence="1">Belongs to the ABC transporter superfamily.</text>
</comment>
<keyword evidence="3" id="KW-0547">Nucleotide-binding</keyword>
<dbReference type="InterPro" id="IPR003439">
    <property type="entry name" value="ABC_transporter-like_ATP-bd"/>
</dbReference>
<evidence type="ECO:0000313" key="7">
    <source>
        <dbReference type="EMBL" id="GGX62401.1"/>
    </source>
</evidence>
<evidence type="ECO:0000256" key="3">
    <source>
        <dbReference type="ARBA" id="ARBA00022741"/>
    </source>
</evidence>
<evidence type="ECO:0000256" key="2">
    <source>
        <dbReference type="ARBA" id="ARBA00022448"/>
    </source>
</evidence>
<protein>
    <recommendedName>
        <fullName evidence="6">ABC transporter domain-containing protein</fullName>
    </recommendedName>
</protein>
<feature type="region of interest" description="Disordered" evidence="5">
    <location>
        <begin position="1"/>
        <end position="164"/>
    </location>
</feature>
<feature type="compositionally biased region" description="Gly residues" evidence="5">
    <location>
        <begin position="116"/>
        <end position="145"/>
    </location>
</feature>
<sequence>MAEPSTARDGGQHGGGTDADGPAAGPGARGGTGRHRQEARGTTAEGEAAGGSGGAGTTGATGRHRQVAGGAVGEDGTAGTARRSEATDATGRDRTGRSGTGGATGRDGTGNAAGRSGTGGVTGRDGVGGVTGRGRGGRRAVGGVVGRRAVGGARGRGGSDGPADGAVIATRALTKRYRSGQLAVDRLDLTVPAGSVFGFLGPNGSGKTTTIRMLMGLIEPTSGTAQVLGRPMPRAVRTVLPQVGALIEGPALYGFLSGRDNLLRYDSADPTADPRTRRLRVAAALDRVGLTAAAGKRAKAYSLGMKQRLGIAAALLRPRRLLVLDEPTNGLDPQGMREIRSLVRELASDGTTVFLSSHLLDEIEQVCTHAAVMAQGRLITQGPVAGLLAGARGRLVVTTPDQADAARVLKEMGVGDIVVEEDRVTGEVPRRDLAEITSTLVLMNVRVRGLTVERPSLEDTFVALTGEGFDVAG</sequence>
<reference evidence="7" key="2">
    <citation type="submission" date="2020-09" db="EMBL/GenBank/DDBJ databases">
        <authorList>
            <person name="Sun Q."/>
            <person name="Ohkuma M."/>
        </authorList>
    </citation>
    <scope>NUCLEOTIDE SEQUENCE</scope>
    <source>
        <strain evidence="7">JCM 4790</strain>
    </source>
</reference>
<dbReference type="InterPro" id="IPR027417">
    <property type="entry name" value="P-loop_NTPase"/>
</dbReference>
<dbReference type="EMBL" id="BMVU01000004">
    <property type="protein sequence ID" value="GGX62401.1"/>
    <property type="molecule type" value="Genomic_DNA"/>
</dbReference>
<dbReference type="Gene3D" id="3.40.50.300">
    <property type="entry name" value="P-loop containing nucleotide triphosphate hydrolases"/>
    <property type="match status" value="1"/>
</dbReference>
<feature type="domain" description="ABC transporter" evidence="6">
    <location>
        <begin position="168"/>
        <end position="400"/>
    </location>
</feature>
<dbReference type="AlphaFoldDB" id="A0A918KG87"/>
<organism evidence="7 8">
    <name type="scientific">Streptomyces minutiscleroticus</name>
    <dbReference type="NCBI Taxonomy" id="68238"/>
    <lineage>
        <taxon>Bacteria</taxon>
        <taxon>Bacillati</taxon>
        <taxon>Actinomycetota</taxon>
        <taxon>Actinomycetes</taxon>
        <taxon>Kitasatosporales</taxon>
        <taxon>Streptomycetaceae</taxon>
        <taxon>Streptomyces</taxon>
    </lineage>
</organism>
<dbReference type="InterPro" id="IPR003593">
    <property type="entry name" value="AAA+_ATPase"/>
</dbReference>
<dbReference type="SUPFAM" id="SSF52540">
    <property type="entry name" value="P-loop containing nucleoside triphosphate hydrolases"/>
    <property type="match status" value="1"/>
</dbReference>
<proteinExistence type="inferred from homology"/>
<feature type="compositionally biased region" description="Gly residues" evidence="5">
    <location>
        <begin position="98"/>
        <end position="108"/>
    </location>
</feature>
<dbReference type="PROSITE" id="PS00211">
    <property type="entry name" value="ABC_TRANSPORTER_1"/>
    <property type="match status" value="1"/>
</dbReference>
<keyword evidence="2" id="KW-0813">Transport</keyword>
<reference evidence="7" key="1">
    <citation type="journal article" date="2014" name="Int. J. Syst. Evol. Microbiol.">
        <title>Complete genome sequence of Corynebacterium casei LMG S-19264T (=DSM 44701T), isolated from a smear-ripened cheese.</title>
        <authorList>
            <consortium name="US DOE Joint Genome Institute (JGI-PGF)"/>
            <person name="Walter F."/>
            <person name="Albersmeier A."/>
            <person name="Kalinowski J."/>
            <person name="Ruckert C."/>
        </authorList>
    </citation>
    <scope>NUCLEOTIDE SEQUENCE</scope>
    <source>
        <strain evidence="7">JCM 4790</strain>
    </source>
</reference>